<feature type="domain" description="Major facilitator superfamily (MFS) profile" evidence="10">
    <location>
        <begin position="41"/>
        <end position="536"/>
    </location>
</feature>
<evidence type="ECO:0000256" key="4">
    <source>
        <dbReference type="ARBA" id="ARBA00022475"/>
    </source>
</evidence>
<name>A0A017SVY2_9BACT</name>
<evidence type="ECO:0000256" key="5">
    <source>
        <dbReference type="ARBA" id="ARBA00022692"/>
    </source>
</evidence>
<dbReference type="GO" id="GO:0022857">
    <property type="term" value="F:transmembrane transporter activity"/>
    <property type="evidence" value="ECO:0007669"/>
    <property type="project" value="InterPro"/>
</dbReference>
<keyword evidence="12" id="KW-1185">Reference proteome</keyword>
<dbReference type="SUPFAM" id="SSF103473">
    <property type="entry name" value="MFS general substrate transporter"/>
    <property type="match status" value="1"/>
</dbReference>
<dbReference type="Proteomes" id="UP000019678">
    <property type="component" value="Unassembled WGS sequence"/>
</dbReference>
<dbReference type="PROSITE" id="PS50850">
    <property type="entry name" value="MFS"/>
    <property type="match status" value="1"/>
</dbReference>
<evidence type="ECO:0000256" key="6">
    <source>
        <dbReference type="ARBA" id="ARBA00022989"/>
    </source>
</evidence>
<dbReference type="InterPro" id="IPR020846">
    <property type="entry name" value="MFS_dom"/>
</dbReference>
<dbReference type="Gene3D" id="1.20.1720.10">
    <property type="entry name" value="Multidrug resistance protein D"/>
    <property type="match status" value="1"/>
</dbReference>
<feature type="transmembrane region" description="Helical" evidence="9">
    <location>
        <begin position="107"/>
        <end position="126"/>
    </location>
</feature>
<feature type="transmembrane region" description="Helical" evidence="9">
    <location>
        <begin position="39"/>
        <end position="59"/>
    </location>
</feature>
<feature type="transmembrane region" description="Helical" evidence="9">
    <location>
        <begin position="513"/>
        <end position="531"/>
    </location>
</feature>
<dbReference type="AlphaFoldDB" id="A0A017SVY2"/>
<evidence type="ECO:0000256" key="9">
    <source>
        <dbReference type="SAM" id="Phobius"/>
    </source>
</evidence>
<dbReference type="InterPro" id="IPR011701">
    <property type="entry name" value="MFS"/>
</dbReference>
<evidence type="ECO:0000259" key="10">
    <source>
        <dbReference type="PROSITE" id="PS50850"/>
    </source>
</evidence>
<evidence type="ECO:0000256" key="1">
    <source>
        <dbReference type="ARBA" id="ARBA00004651"/>
    </source>
</evidence>
<dbReference type="Gene3D" id="1.20.1250.20">
    <property type="entry name" value="MFS general substrate transporter like domains"/>
    <property type="match status" value="1"/>
</dbReference>
<comment type="similarity">
    <text evidence="2">Belongs to the major facilitator superfamily. EmrB family.</text>
</comment>
<feature type="transmembrane region" description="Helical" evidence="9">
    <location>
        <begin position="393"/>
        <end position="413"/>
    </location>
</feature>
<evidence type="ECO:0000256" key="3">
    <source>
        <dbReference type="ARBA" id="ARBA00022448"/>
    </source>
</evidence>
<feature type="transmembrane region" description="Helical" evidence="9">
    <location>
        <begin position="132"/>
        <end position="154"/>
    </location>
</feature>
<evidence type="ECO:0000256" key="8">
    <source>
        <dbReference type="SAM" id="MobiDB-lite"/>
    </source>
</evidence>
<dbReference type="CDD" id="cd17503">
    <property type="entry name" value="MFS_LmrB_MDR_like"/>
    <property type="match status" value="1"/>
</dbReference>
<keyword evidence="4" id="KW-1003">Cell membrane</keyword>
<keyword evidence="6 9" id="KW-1133">Transmembrane helix</keyword>
<dbReference type="OrthoDB" id="9807274at2"/>
<evidence type="ECO:0000313" key="11">
    <source>
        <dbReference type="EMBL" id="EYF01104.1"/>
    </source>
</evidence>
<dbReference type="PANTHER" id="PTHR42718:SF9">
    <property type="entry name" value="MAJOR FACILITATOR SUPERFAMILY MULTIDRUG TRANSPORTER MFSC"/>
    <property type="match status" value="1"/>
</dbReference>
<feature type="transmembrane region" description="Helical" evidence="9">
    <location>
        <begin position="227"/>
        <end position="246"/>
    </location>
</feature>
<dbReference type="PRINTS" id="PR01036">
    <property type="entry name" value="TCRTETB"/>
</dbReference>
<accession>A0A017SVY2</accession>
<dbReference type="InterPro" id="IPR036259">
    <property type="entry name" value="MFS_trans_sf"/>
</dbReference>
<feature type="transmembrane region" description="Helical" evidence="9">
    <location>
        <begin position="195"/>
        <end position="215"/>
    </location>
</feature>
<feature type="transmembrane region" description="Helical" evidence="9">
    <location>
        <begin position="296"/>
        <end position="321"/>
    </location>
</feature>
<gene>
    <name evidence="11" type="ORF">CAP_8609</name>
</gene>
<dbReference type="NCBIfam" id="TIGR00711">
    <property type="entry name" value="efflux_EmrB"/>
    <property type="match status" value="1"/>
</dbReference>
<proteinExistence type="inferred from homology"/>
<sequence length="544" mass="57202">MSTAAPALSPSFGAAPSADPAPPARPAAPAAPAQAVNKWAVAIAVALGAILELIDSSIVNVALTDMAASLGATIEQMSWVVTSYGIANVIILPLAAWLGHRFGKKRYFLFSLVGFTVASVMCGMSTSLPTLIVARVLQGLTGGGLMAKAQAILFETFPKEEQATAQGFFSAIVIAGPTIGPTLGGYIVTNIGWRWIFFVNLPLGVLAVMMVSMALPRDPPREARGSIDWTAIALLALGLGCLQTLLEEGNSEDWFDSRFIVAMTVVAAAGLTLFVARELRSKSPVVDLRVLRHRSLWAGSILSVVVGMALYGALFSVPLFAAQVMRFTSQQTGLLLLPGALVSALAMPFVARVVRRYPPRALIVVGALVLSVAVLWLSRLSPQTSQEDLTMPLMVRAFGQVLMFLPLSMATLGPIPRADIAAATGFYSLTRQLGGSIGIALLNTLLSHREAFHRSVLVEHLSATAPQVQAQLAATAAGLAAKGVAPLDAQQQALSLLDRSVNLQSAVMSFGDTFVMTAVLVLCTLPLVLLLGRPPQGAKVEVGH</sequence>
<feature type="region of interest" description="Disordered" evidence="8">
    <location>
        <begin position="1"/>
        <end position="27"/>
    </location>
</feature>
<keyword evidence="7 9" id="KW-0472">Membrane</keyword>
<comment type="caution">
    <text evidence="11">The sequence shown here is derived from an EMBL/GenBank/DDBJ whole genome shotgun (WGS) entry which is preliminary data.</text>
</comment>
<keyword evidence="3" id="KW-0813">Transport</keyword>
<dbReference type="InterPro" id="IPR004638">
    <property type="entry name" value="EmrB-like"/>
</dbReference>
<reference evidence="11 12" key="1">
    <citation type="submission" date="2013-05" db="EMBL/GenBank/DDBJ databases">
        <title>Genome assembly of Chondromyces apiculatus DSM 436.</title>
        <authorList>
            <person name="Sharma G."/>
            <person name="Khatri I."/>
            <person name="Kaur C."/>
            <person name="Mayilraj S."/>
            <person name="Subramanian S."/>
        </authorList>
    </citation>
    <scope>NUCLEOTIDE SEQUENCE [LARGE SCALE GENOMIC DNA]</scope>
    <source>
        <strain evidence="11 12">DSM 436</strain>
    </source>
</reference>
<evidence type="ECO:0000256" key="2">
    <source>
        <dbReference type="ARBA" id="ARBA00008537"/>
    </source>
</evidence>
<evidence type="ECO:0000256" key="7">
    <source>
        <dbReference type="ARBA" id="ARBA00023136"/>
    </source>
</evidence>
<feature type="transmembrane region" description="Helical" evidence="9">
    <location>
        <begin position="333"/>
        <end position="354"/>
    </location>
</feature>
<dbReference type="eggNOG" id="COG2814">
    <property type="taxonomic scope" value="Bacteria"/>
</dbReference>
<dbReference type="GO" id="GO:0005886">
    <property type="term" value="C:plasma membrane"/>
    <property type="evidence" value="ECO:0007669"/>
    <property type="project" value="UniProtKB-SubCell"/>
</dbReference>
<keyword evidence="5 9" id="KW-0812">Transmembrane</keyword>
<feature type="transmembrane region" description="Helical" evidence="9">
    <location>
        <begin position="258"/>
        <end position="276"/>
    </location>
</feature>
<organism evidence="11 12">
    <name type="scientific">Chondromyces apiculatus DSM 436</name>
    <dbReference type="NCBI Taxonomy" id="1192034"/>
    <lineage>
        <taxon>Bacteria</taxon>
        <taxon>Pseudomonadati</taxon>
        <taxon>Myxococcota</taxon>
        <taxon>Polyangia</taxon>
        <taxon>Polyangiales</taxon>
        <taxon>Polyangiaceae</taxon>
        <taxon>Chondromyces</taxon>
    </lineage>
</organism>
<dbReference type="EMBL" id="ASRX01000088">
    <property type="protein sequence ID" value="EYF01104.1"/>
    <property type="molecule type" value="Genomic_DNA"/>
</dbReference>
<dbReference type="PANTHER" id="PTHR42718">
    <property type="entry name" value="MAJOR FACILITATOR SUPERFAMILY MULTIDRUG TRANSPORTER MFSC"/>
    <property type="match status" value="1"/>
</dbReference>
<evidence type="ECO:0000313" key="12">
    <source>
        <dbReference type="Proteomes" id="UP000019678"/>
    </source>
</evidence>
<dbReference type="Pfam" id="PF07690">
    <property type="entry name" value="MFS_1"/>
    <property type="match status" value="1"/>
</dbReference>
<feature type="transmembrane region" description="Helical" evidence="9">
    <location>
        <begin position="361"/>
        <end position="381"/>
    </location>
</feature>
<comment type="subcellular location">
    <subcellularLocation>
        <location evidence="1">Cell membrane</location>
        <topology evidence="1">Multi-pass membrane protein</topology>
    </subcellularLocation>
</comment>
<protein>
    <submittedName>
        <fullName evidence="11">Inner membrane component of tripartite multidrug resistance system</fullName>
    </submittedName>
</protein>
<feature type="transmembrane region" description="Helical" evidence="9">
    <location>
        <begin position="79"/>
        <end position="100"/>
    </location>
</feature>
<feature type="transmembrane region" description="Helical" evidence="9">
    <location>
        <begin position="166"/>
        <end position="189"/>
    </location>
</feature>
<dbReference type="STRING" id="1192034.CAP_8609"/>